<dbReference type="AlphaFoldDB" id="A0A1M7PGJ2"/>
<organism evidence="3 4">
    <name type="scientific">Flavobacterium xinjiangense</name>
    <dbReference type="NCBI Taxonomy" id="178356"/>
    <lineage>
        <taxon>Bacteria</taxon>
        <taxon>Pseudomonadati</taxon>
        <taxon>Bacteroidota</taxon>
        <taxon>Flavobacteriia</taxon>
        <taxon>Flavobacteriales</taxon>
        <taxon>Flavobacteriaceae</taxon>
        <taxon>Flavobacterium</taxon>
    </lineage>
</organism>
<evidence type="ECO:0000259" key="2">
    <source>
        <dbReference type="PROSITE" id="PS51688"/>
    </source>
</evidence>
<evidence type="ECO:0000256" key="1">
    <source>
        <dbReference type="SAM" id="Coils"/>
    </source>
</evidence>
<feature type="non-terminal residue" evidence="3">
    <location>
        <position position="1"/>
    </location>
</feature>
<proteinExistence type="predicted"/>
<sequence>SPVAGDMYYNTGDSHLYVYSGTVWLPMDNKLANGELYVGDVSGIAVSTSKNTIALSGFAAATADIDLGSKKIVNLADPTANQDAATKNYVDTKVSSIASGADNLGNHTATQNIKLSVNSINNDGQSGKGLSFATRGDASFGQDVTVNGNFYTPSDSRLKTHIETLDNVLQKIEQIRGIRFEYKDQHKYATGLKVGVIAQELQSVYPEMVTQGKDGFLKVDYTQLTGILIQAVKEQQKEIDALRAQMNHQQQQIDSILKK</sequence>
<protein>
    <submittedName>
        <fullName evidence="3">Chaperone of endosialidase</fullName>
    </submittedName>
</protein>
<evidence type="ECO:0000313" key="3">
    <source>
        <dbReference type="EMBL" id="SHN16177.1"/>
    </source>
</evidence>
<gene>
    <name evidence="3" type="ORF">SAMN05216269_11732</name>
</gene>
<accession>A0A1M7PGJ2</accession>
<dbReference type="Pfam" id="PF13884">
    <property type="entry name" value="Peptidase_S74"/>
    <property type="match status" value="1"/>
</dbReference>
<feature type="coiled-coil region" evidence="1">
    <location>
        <begin position="232"/>
        <end position="259"/>
    </location>
</feature>
<reference evidence="4" key="1">
    <citation type="submission" date="2016-11" db="EMBL/GenBank/DDBJ databases">
        <authorList>
            <person name="Varghese N."/>
            <person name="Submissions S."/>
        </authorList>
    </citation>
    <scope>NUCLEOTIDE SEQUENCE [LARGE SCALE GENOMIC DNA]</scope>
    <source>
        <strain evidence="4">CGMCC 1.2749</strain>
    </source>
</reference>
<dbReference type="EMBL" id="FRCL01000017">
    <property type="protein sequence ID" value="SHN16177.1"/>
    <property type="molecule type" value="Genomic_DNA"/>
</dbReference>
<keyword evidence="1" id="KW-0175">Coiled coil</keyword>
<dbReference type="PROSITE" id="PS51688">
    <property type="entry name" value="ICA"/>
    <property type="match status" value="1"/>
</dbReference>
<dbReference type="STRING" id="178356.SAMN05216269_11732"/>
<dbReference type="RefSeq" id="WP_167365594.1">
    <property type="nucleotide sequence ID" value="NZ_FRCL01000017.1"/>
</dbReference>
<evidence type="ECO:0000313" key="4">
    <source>
        <dbReference type="Proteomes" id="UP000184092"/>
    </source>
</evidence>
<keyword evidence="4" id="KW-1185">Reference proteome</keyword>
<feature type="domain" description="Peptidase S74" evidence="2">
    <location>
        <begin position="154"/>
        <end position="246"/>
    </location>
</feature>
<dbReference type="InterPro" id="IPR030392">
    <property type="entry name" value="S74_ICA"/>
</dbReference>
<name>A0A1M7PGJ2_9FLAO</name>
<dbReference type="Proteomes" id="UP000184092">
    <property type="component" value="Unassembled WGS sequence"/>
</dbReference>